<feature type="transmembrane region" description="Helical" evidence="2">
    <location>
        <begin position="455"/>
        <end position="476"/>
    </location>
</feature>
<evidence type="ECO:0000256" key="2">
    <source>
        <dbReference type="SAM" id="Phobius"/>
    </source>
</evidence>
<dbReference type="STRING" id="947033.Lste_2532"/>
<proteinExistence type="predicted"/>
<dbReference type="Proteomes" id="UP000054926">
    <property type="component" value="Unassembled WGS sequence"/>
</dbReference>
<accession>A0A0W0ZKI6</accession>
<keyword evidence="2" id="KW-1133">Transmembrane helix</keyword>
<feature type="region of interest" description="Disordered" evidence="1">
    <location>
        <begin position="673"/>
        <end position="704"/>
    </location>
</feature>
<feature type="transmembrane region" description="Helical" evidence="2">
    <location>
        <begin position="580"/>
        <end position="602"/>
    </location>
</feature>
<protein>
    <submittedName>
        <fullName evidence="3">Transmembrane protein</fullName>
    </submittedName>
</protein>
<evidence type="ECO:0000256" key="1">
    <source>
        <dbReference type="SAM" id="MobiDB-lite"/>
    </source>
</evidence>
<comment type="caution">
    <text evidence="3">The sequence shown here is derived from an EMBL/GenBank/DDBJ whole genome shotgun (WGS) entry which is preliminary data.</text>
</comment>
<reference evidence="3 4" key="1">
    <citation type="submission" date="2015-11" db="EMBL/GenBank/DDBJ databases">
        <title>Genomic analysis of 38 Legionella species identifies large and diverse effector repertoires.</title>
        <authorList>
            <person name="Burstein D."/>
            <person name="Amaro F."/>
            <person name="Zusman T."/>
            <person name="Lifshitz Z."/>
            <person name="Cohen O."/>
            <person name="Gilbert J.A."/>
            <person name="Pupko T."/>
            <person name="Shuman H.A."/>
            <person name="Segal G."/>
        </authorList>
    </citation>
    <scope>NUCLEOTIDE SEQUENCE [LARGE SCALE GENOMIC DNA]</scope>
    <source>
        <strain evidence="3 4">IMVS3376</strain>
    </source>
</reference>
<feature type="transmembrane region" description="Helical" evidence="2">
    <location>
        <begin position="428"/>
        <end position="449"/>
    </location>
</feature>
<dbReference type="AlphaFoldDB" id="A0A0W0ZKI6"/>
<feature type="region of interest" description="Disordered" evidence="1">
    <location>
        <begin position="607"/>
        <end position="654"/>
    </location>
</feature>
<gene>
    <name evidence="3" type="ORF">Lste_2532</name>
</gene>
<keyword evidence="2 3" id="KW-0812">Transmembrane</keyword>
<sequence length="704" mass="78928">MHPKSQPVSGFIEIFFVRTEYDIIINRPVDCVFLIQDETIIDIKLNYPYNPRHPNLRSFLCVRMSKKGEEGSSLKSQELVSLLAIAGCIDAQSRLLAQKLDNDRYIYHAYAVVDSLSSSYSMFKYFMEVFMRNTDADYLHKIATSPEGIAAISAEAIFLVSFSFLASVFDGEENDSVKKFIAAAWPYFRDVMKGLKNAYKGWRSTVQVLGALGLDLKDMLIPVGLVLGVFAAANRFWIRSMQERRKKQMNANKELLVEIRQLTSLTKLDRKAYLSRIEQQSDEDRIHAFLAVTTGGLLDGLYLYMGVMSLAILAPHLFLAMTVLSVFYTLACVVTRIYEEYDFQLRLEVTQTRCKLELTSKELELTYAKLLELQETAKKKFINPADVKQLKLRVCQLIQQFDEERQLLQEQTTHSYLTAGLLGMKYGLFGYGVLTSILFTVSSVFLVTASAFPPALLAAFIVSGLVLMIGMTAFMLHSHHQYVQKQKAENEKECPYDQIKKMKANIEAQNDAEYLTAESFKSSLKNGSNPSSSPQSFFQEWFEVFRCFASGLSKGNNFSNFATSALQEEDPEGHYHDVPIMGILAIANAVLFSLILGLRALARGLGRPPLGQVSPSKDKEPGPNVSVDKDKIKTESPRESSEPAKRRAPDSLPRSGSSFSLYNFFFHKDTASNSPSGKMTHSKSDNALTHHVATTGGSTIRGLD</sequence>
<dbReference type="EMBL" id="LNYY01000019">
    <property type="protein sequence ID" value="KTD69374.1"/>
    <property type="molecule type" value="Genomic_DNA"/>
</dbReference>
<keyword evidence="4" id="KW-1185">Reference proteome</keyword>
<feature type="transmembrane region" description="Helical" evidence="2">
    <location>
        <begin position="286"/>
        <end position="305"/>
    </location>
</feature>
<keyword evidence="2" id="KW-0472">Membrane</keyword>
<dbReference type="PATRIC" id="fig|947033.5.peg.2687"/>
<evidence type="ECO:0000313" key="4">
    <source>
        <dbReference type="Proteomes" id="UP000054926"/>
    </source>
</evidence>
<feature type="transmembrane region" description="Helical" evidence="2">
    <location>
        <begin position="219"/>
        <end position="238"/>
    </location>
</feature>
<evidence type="ECO:0000313" key="3">
    <source>
        <dbReference type="EMBL" id="KTD69374.1"/>
    </source>
</evidence>
<feature type="transmembrane region" description="Helical" evidence="2">
    <location>
        <begin position="317"/>
        <end position="338"/>
    </location>
</feature>
<name>A0A0W0ZKI6_9GAMM</name>
<organism evidence="3 4">
    <name type="scientific">Legionella steelei</name>
    <dbReference type="NCBI Taxonomy" id="947033"/>
    <lineage>
        <taxon>Bacteria</taxon>
        <taxon>Pseudomonadati</taxon>
        <taxon>Pseudomonadota</taxon>
        <taxon>Gammaproteobacteria</taxon>
        <taxon>Legionellales</taxon>
        <taxon>Legionellaceae</taxon>
        <taxon>Legionella</taxon>
    </lineage>
</organism>
<feature type="compositionally biased region" description="Basic and acidic residues" evidence="1">
    <location>
        <begin position="616"/>
        <end position="649"/>
    </location>
</feature>